<dbReference type="PANTHER" id="PTHR34730:SF1">
    <property type="entry name" value="PARAQUAT-INDUCIBLE PROTEIN A"/>
    <property type="match status" value="1"/>
</dbReference>
<reference evidence="3" key="1">
    <citation type="submission" date="2021-01" db="EMBL/GenBank/DDBJ databases">
        <authorList>
            <person name="Corre E."/>
            <person name="Pelletier E."/>
            <person name="Niang G."/>
            <person name="Scheremetjew M."/>
            <person name="Finn R."/>
            <person name="Kale V."/>
            <person name="Holt S."/>
            <person name="Cochrane G."/>
            <person name="Meng A."/>
            <person name="Brown T."/>
            <person name="Cohen L."/>
        </authorList>
    </citation>
    <scope>NUCLEOTIDE SEQUENCE</scope>
    <source>
        <strain evidence="3">CCCM811</strain>
    </source>
</reference>
<organism evidence="3">
    <name type="scientific">Lotharella globosa</name>
    <dbReference type="NCBI Taxonomy" id="91324"/>
    <lineage>
        <taxon>Eukaryota</taxon>
        <taxon>Sar</taxon>
        <taxon>Rhizaria</taxon>
        <taxon>Cercozoa</taxon>
        <taxon>Chlorarachniophyceae</taxon>
        <taxon>Lotharella</taxon>
    </lineage>
</organism>
<dbReference type="InterPro" id="IPR007498">
    <property type="entry name" value="PqiA-like"/>
</dbReference>
<keyword evidence="2" id="KW-0732">Signal</keyword>
<name>A0A7S4E0S9_9EUKA</name>
<feature type="transmembrane region" description="Helical" evidence="1">
    <location>
        <begin position="1174"/>
        <end position="1197"/>
    </location>
</feature>
<feature type="transmembrane region" description="Helical" evidence="1">
    <location>
        <begin position="1139"/>
        <end position="1162"/>
    </location>
</feature>
<evidence type="ECO:0000313" key="3">
    <source>
        <dbReference type="EMBL" id="CAE0682108.1"/>
    </source>
</evidence>
<feature type="transmembrane region" description="Helical" evidence="1">
    <location>
        <begin position="1233"/>
        <end position="1256"/>
    </location>
</feature>
<keyword evidence="1" id="KW-0472">Membrane</keyword>
<evidence type="ECO:0000256" key="1">
    <source>
        <dbReference type="SAM" id="Phobius"/>
    </source>
</evidence>
<dbReference type="Pfam" id="PF04403">
    <property type="entry name" value="PqiA"/>
    <property type="match status" value="2"/>
</dbReference>
<dbReference type="Gene3D" id="3.15.10.10">
    <property type="entry name" value="Bactericidal permeability-increasing protein, domain 1"/>
    <property type="match status" value="1"/>
</dbReference>
<evidence type="ECO:0008006" key="4">
    <source>
        <dbReference type="Google" id="ProtNLM"/>
    </source>
</evidence>
<keyword evidence="1" id="KW-1133">Transmembrane helix</keyword>
<feature type="transmembrane region" description="Helical" evidence="1">
    <location>
        <begin position="1004"/>
        <end position="1026"/>
    </location>
</feature>
<protein>
    <recommendedName>
        <fullName evidence="4">Lipid-binding serum glycoprotein C-terminal domain-containing protein</fullName>
    </recommendedName>
</protein>
<feature type="transmembrane region" description="Helical" evidence="1">
    <location>
        <begin position="755"/>
        <end position="777"/>
    </location>
</feature>
<gene>
    <name evidence="3" type="ORF">LGLO00237_LOCUS33896</name>
</gene>
<feature type="chain" id="PRO_5030929157" description="Lipid-binding serum glycoprotein C-terminal domain-containing protein" evidence="2">
    <location>
        <begin position="18"/>
        <end position="1339"/>
    </location>
</feature>
<feature type="signal peptide" evidence="2">
    <location>
        <begin position="1"/>
        <end position="17"/>
    </location>
</feature>
<sequence>MMFKYLLFFSVLCAALPEDTVYVTESTSQGALQKWLGNLTLSIPIPPLKTSFKIIGITNHVDLRLNFLVCKGITIDQISSEYKQINQSIRIGLSGIGVHCNIPQFTAKLDGISIGSGEGSAIINGSSLTDELQISGQDGLATKATNLYCNADIKSTLHLDLSSRISSALDNAILHAAQGFINSEIDKVICQQIPSLINTNLTAELDALDDLIRPLLPPECCAPFVPPPIPDGMINWNTSPIVFWIDAILDYLVGADGPLSVNKLVNRITNGSGTLVVDAQSFPTLKFKIQSLGGTQVRIKFNTVAVSGLNTFEEFHFFSVTPHPQVLNTSVSASALNVTVNATVEVVPGNATVTGGNLTEEFLLNIKLDQPNLQLSTVLAMYEKATMEMKMGQFGDMACLADLIYMANFTEISMNFTLGELDLVAVDSGGVEQQLDEAIDDILALFIDGYRTVVPDLINGLLMRPVLRTVNDGLATMIRNISNAGCKQPRAKKGTYANWENGTLHDFFTVFNEAVGVDGPLNINWIMQNLLNADEYGFARIPGTFARFKIQADLVVELRDMVFEGVTSFQQFSVFNAIDNVTLSSVVEWGQRHPVNVSFWIDIAVGTDPANLYTDSIRFEFHLEDFLLLATGVLKVDRGLFANLSVRNMTSPYCIASTINDGRFIDLIGHVNDTHIRLKDGKSPSLQKFEEKLPEFDVLSTQLVNFVFSAGSPFAKNFVNTQAGYYEYAGPYVCANEAVPSRNSNNKEKWYKTKAVVYSVIAFASSIAAIAAVSACWHCCRIFGVNKPAEEVAEENLNAYLRFSTSSGSVDMKEQGKEHTSDRDELPEELFEEGRSFPPWDCLASNAKIPYVFRYGMPIVLAGNIAMFVVSNTSVGAAVKIVVDFGDIGGTLPTLFEFTLANTIRDMWQAKVYPLSLLVAVFSGGWPYLKLLLMQACWLFPINWLPTTRRETLLMFLDALGKWSLIDTYVLALMLVAFHFHIENPQGEIPTKFASLDVVVEPGLGFYMFLAGTILSLLCTHVVLHYHRSSNKSHKLPDGGEREALCNHVFIGDAYGFEPSSRVKCSSFGKFMVTFLLLLAFAMNMAGSIIDSFEFSFKGLSGLVLGDRATTGYSLLSVTSAIPESSGHPDEFGVRWIQAVFYTVSFAVPLFHLVVMLFLWWFPLTPKKQYAVFYFTEILNAWAALDVFVISIIAAILEIRQFAAFLVGDDCDAINKFLEEYMSDYLHGYNTCFTVIATLSEGCWVLFGACLIWLMVSQTVMRTCHKAIHHRLKHVSSKLSLNGARSDSPKRAFQPDEEEERPSRCSWCSIGKSLKRLRLIDHWEAETPLLDRVEDSQRL</sequence>
<proteinExistence type="predicted"/>
<dbReference type="EMBL" id="HBIV01048836">
    <property type="protein sequence ID" value="CAE0682108.1"/>
    <property type="molecule type" value="Transcribed_RNA"/>
</dbReference>
<feature type="transmembrane region" description="Helical" evidence="1">
    <location>
        <begin position="852"/>
        <end position="870"/>
    </location>
</feature>
<accession>A0A7S4E0S9</accession>
<dbReference type="PANTHER" id="PTHR34730">
    <property type="entry name" value="UNNAMED PRODUCT"/>
    <property type="match status" value="1"/>
</dbReference>
<evidence type="ECO:0000256" key="2">
    <source>
        <dbReference type="SAM" id="SignalP"/>
    </source>
</evidence>
<feature type="transmembrane region" description="Helical" evidence="1">
    <location>
        <begin position="963"/>
        <end position="982"/>
    </location>
</feature>
<feature type="transmembrane region" description="Helical" evidence="1">
    <location>
        <begin position="915"/>
        <end position="942"/>
    </location>
</feature>
<feature type="transmembrane region" description="Helical" evidence="1">
    <location>
        <begin position="1071"/>
        <end position="1090"/>
    </location>
</feature>
<keyword evidence="1" id="KW-0812">Transmembrane</keyword>